<reference evidence="3" key="1">
    <citation type="submission" date="2024-05" db="EMBL/GenBank/DDBJ databases">
        <title>30 novel species of actinomycetes from the DSMZ collection.</title>
        <authorList>
            <person name="Nouioui I."/>
        </authorList>
    </citation>
    <scope>NUCLEOTIDE SEQUENCE</scope>
    <source>
        <strain evidence="3">DSM 40712</strain>
    </source>
</reference>
<feature type="compositionally biased region" description="Low complexity" evidence="1">
    <location>
        <begin position="48"/>
        <end position="59"/>
    </location>
</feature>
<dbReference type="Pfam" id="PF10502">
    <property type="entry name" value="Peptidase_S26"/>
    <property type="match status" value="1"/>
</dbReference>
<dbReference type="InterPro" id="IPR036286">
    <property type="entry name" value="LexA/Signal_pep-like_sf"/>
</dbReference>
<dbReference type="SUPFAM" id="SSF51306">
    <property type="entry name" value="LexA/Signal peptidase"/>
    <property type="match status" value="1"/>
</dbReference>
<evidence type="ECO:0000259" key="2">
    <source>
        <dbReference type="Pfam" id="PF10502"/>
    </source>
</evidence>
<evidence type="ECO:0000256" key="1">
    <source>
        <dbReference type="SAM" id="MobiDB-lite"/>
    </source>
</evidence>
<comment type="caution">
    <text evidence="3">The sequence shown here is derived from an EMBL/GenBank/DDBJ whole genome shotgun (WGS) entry which is preliminary data.</text>
</comment>
<organism evidence="3 4">
    <name type="scientific">Streptomyces lancefieldiae</name>
    <dbReference type="NCBI Taxonomy" id="3075520"/>
    <lineage>
        <taxon>Bacteria</taxon>
        <taxon>Bacillati</taxon>
        <taxon>Actinomycetota</taxon>
        <taxon>Actinomycetes</taxon>
        <taxon>Kitasatosporales</taxon>
        <taxon>Streptomycetaceae</taxon>
        <taxon>Streptomyces</taxon>
    </lineage>
</organism>
<name>A0ABU3AFP1_9ACTN</name>
<dbReference type="InterPro" id="IPR019533">
    <property type="entry name" value="Peptidase_S26"/>
</dbReference>
<accession>A0ABU3AFP1</accession>
<sequence>MPDGALVLLGDNSAVSVDSRTLGFFPHDRILPATRPSTVRQGRGTAGRGSAASSRTRTGPQKRSRAGFGCLRTRP</sequence>
<feature type="domain" description="Peptidase S26" evidence="2">
    <location>
        <begin position="2"/>
        <end position="31"/>
    </location>
</feature>
<feature type="region of interest" description="Disordered" evidence="1">
    <location>
        <begin position="33"/>
        <end position="75"/>
    </location>
</feature>
<protein>
    <submittedName>
        <fullName evidence="3">S26 family signal peptidase</fullName>
    </submittedName>
</protein>
<gene>
    <name evidence="3" type="ORF">RM812_01845</name>
</gene>
<dbReference type="RefSeq" id="WP_311570569.1">
    <property type="nucleotide sequence ID" value="NZ_JAVRFH010000001.1"/>
</dbReference>
<keyword evidence="4" id="KW-1185">Reference proteome</keyword>
<dbReference type="Proteomes" id="UP001180724">
    <property type="component" value="Unassembled WGS sequence"/>
</dbReference>
<evidence type="ECO:0000313" key="3">
    <source>
        <dbReference type="EMBL" id="MDT0608991.1"/>
    </source>
</evidence>
<evidence type="ECO:0000313" key="4">
    <source>
        <dbReference type="Proteomes" id="UP001180724"/>
    </source>
</evidence>
<dbReference type="EMBL" id="JAVRFH010000001">
    <property type="protein sequence ID" value="MDT0608991.1"/>
    <property type="molecule type" value="Genomic_DNA"/>
</dbReference>
<proteinExistence type="predicted"/>